<feature type="domain" description="Mechanosensitive ion channel MscS" evidence="8">
    <location>
        <begin position="231"/>
        <end position="295"/>
    </location>
</feature>
<protein>
    <submittedName>
        <fullName evidence="10">MscS family membrane protein</fullName>
    </submittedName>
</protein>
<dbReference type="Proteomes" id="UP000315971">
    <property type="component" value="Unassembled WGS sequence"/>
</dbReference>
<feature type="transmembrane region" description="Helical" evidence="7">
    <location>
        <begin position="188"/>
        <end position="206"/>
    </location>
</feature>
<feature type="domain" description="Mechanosensitive ion channel MscS C-terminal" evidence="9">
    <location>
        <begin position="303"/>
        <end position="381"/>
    </location>
</feature>
<dbReference type="PANTHER" id="PTHR43634:SF2">
    <property type="entry name" value="LOW CONDUCTANCE MECHANOSENSITIVE CHANNEL YNAI"/>
    <property type="match status" value="1"/>
</dbReference>
<dbReference type="Pfam" id="PF00924">
    <property type="entry name" value="MS_channel_2nd"/>
    <property type="match status" value="1"/>
</dbReference>
<gene>
    <name evidence="10" type="ORF">SAMN06265350_103105</name>
</gene>
<dbReference type="GO" id="GO:0008381">
    <property type="term" value="F:mechanosensitive monoatomic ion channel activity"/>
    <property type="evidence" value="ECO:0007669"/>
    <property type="project" value="UniProtKB-ARBA"/>
</dbReference>
<evidence type="ECO:0000256" key="3">
    <source>
        <dbReference type="ARBA" id="ARBA00022475"/>
    </source>
</evidence>
<evidence type="ECO:0000256" key="5">
    <source>
        <dbReference type="ARBA" id="ARBA00022989"/>
    </source>
</evidence>
<dbReference type="InterPro" id="IPR006685">
    <property type="entry name" value="MscS_channel_2nd"/>
</dbReference>
<dbReference type="Gene3D" id="2.30.30.60">
    <property type="match status" value="1"/>
</dbReference>
<dbReference type="InterPro" id="IPR049278">
    <property type="entry name" value="MS_channel_C"/>
</dbReference>
<reference evidence="10 11" key="1">
    <citation type="submission" date="2017-05" db="EMBL/GenBank/DDBJ databases">
        <authorList>
            <person name="Varghese N."/>
            <person name="Submissions S."/>
        </authorList>
    </citation>
    <scope>NUCLEOTIDE SEQUENCE [LARGE SCALE GENOMIC DNA]</scope>
    <source>
        <strain evidence="10 11">DSM 21342</strain>
    </source>
</reference>
<dbReference type="InterPro" id="IPR045042">
    <property type="entry name" value="YnaI-like"/>
</dbReference>
<name>A0A521C0V5_9SPHI</name>
<dbReference type="InterPro" id="IPR010920">
    <property type="entry name" value="LSM_dom_sf"/>
</dbReference>
<evidence type="ECO:0000259" key="9">
    <source>
        <dbReference type="Pfam" id="PF21082"/>
    </source>
</evidence>
<dbReference type="InterPro" id="IPR011014">
    <property type="entry name" value="MscS_channel_TM-2"/>
</dbReference>
<feature type="transmembrane region" description="Helical" evidence="7">
    <location>
        <begin position="67"/>
        <end position="84"/>
    </location>
</feature>
<dbReference type="SUPFAM" id="SSF82861">
    <property type="entry name" value="Mechanosensitive channel protein MscS (YggB), transmembrane region"/>
    <property type="match status" value="1"/>
</dbReference>
<keyword evidence="11" id="KW-1185">Reference proteome</keyword>
<evidence type="ECO:0000313" key="10">
    <source>
        <dbReference type="EMBL" id="SMO53089.1"/>
    </source>
</evidence>
<dbReference type="SUPFAM" id="SSF50182">
    <property type="entry name" value="Sm-like ribonucleoproteins"/>
    <property type="match status" value="1"/>
</dbReference>
<evidence type="ECO:0000256" key="4">
    <source>
        <dbReference type="ARBA" id="ARBA00022692"/>
    </source>
</evidence>
<dbReference type="InterPro" id="IPR011066">
    <property type="entry name" value="MscS_channel_C_sf"/>
</dbReference>
<feature type="transmembrane region" description="Helical" evidence="7">
    <location>
        <begin position="142"/>
        <end position="167"/>
    </location>
</feature>
<feature type="transmembrane region" description="Helical" evidence="7">
    <location>
        <begin position="212"/>
        <end position="228"/>
    </location>
</feature>
<keyword evidence="3" id="KW-1003">Cell membrane</keyword>
<feature type="transmembrane region" description="Helical" evidence="7">
    <location>
        <begin position="15"/>
        <end position="35"/>
    </location>
</feature>
<sequence>MLLDFLNQVVFSNTIKTYITIAVILFVGLVFKRFISKLLSRLLFRLFKQYSGDDNAGKFVELMLKPLEFLILVFFCFVALNQLNNLNKPIFTHSEIQKIEQNIDTGLSPSKGLTNATPPAKQVDYFRSSNSPLTYLILTNKIFLLLALSCVFWVLVRILDFVAYVMLSKAEESDSKAGIQIIPFTKEVVKFIVIIFGFLVILSAVFDLNIGLIVSGLGIGGLALALAGKETVENLFAAFTIFIDKPFLVGDLVHVAGIDGTIERVGFRSTRIRTLEKSIVTIPNKQMVDNVLDNLALRTSRRVKFTLGLTYDTSEKSIRGIIDAIKTLLAQQPEVHNDFVVALDGFSESSQTILILFFVEETSYAPFVQIKERILFSIRNIIMNSEGNFAYPTQRVIHETVIGTEGTNNTTT</sequence>
<dbReference type="AlphaFoldDB" id="A0A521C0V5"/>
<dbReference type="Gene3D" id="1.10.287.1260">
    <property type="match status" value="1"/>
</dbReference>
<accession>A0A521C0V5</accession>
<dbReference type="PANTHER" id="PTHR43634">
    <property type="entry name" value="OW CONDUCTANCE MECHANOSENSITIVE CHANNEL"/>
    <property type="match status" value="1"/>
</dbReference>
<evidence type="ECO:0000256" key="2">
    <source>
        <dbReference type="ARBA" id="ARBA00008017"/>
    </source>
</evidence>
<keyword evidence="4 7" id="KW-0812">Transmembrane</keyword>
<keyword evidence="6 7" id="KW-0472">Membrane</keyword>
<evidence type="ECO:0000256" key="1">
    <source>
        <dbReference type="ARBA" id="ARBA00004651"/>
    </source>
</evidence>
<evidence type="ECO:0000313" key="11">
    <source>
        <dbReference type="Proteomes" id="UP000315971"/>
    </source>
</evidence>
<evidence type="ECO:0000259" key="8">
    <source>
        <dbReference type="Pfam" id="PF00924"/>
    </source>
</evidence>
<keyword evidence="5 7" id="KW-1133">Transmembrane helix</keyword>
<dbReference type="GO" id="GO:0005886">
    <property type="term" value="C:plasma membrane"/>
    <property type="evidence" value="ECO:0007669"/>
    <property type="project" value="UniProtKB-SubCell"/>
</dbReference>
<comment type="similarity">
    <text evidence="2">Belongs to the MscS (TC 1.A.23) family.</text>
</comment>
<dbReference type="InterPro" id="IPR023408">
    <property type="entry name" value="MscS_beta-dom_sf"/>
</dbReference>
<organism evidence="10 11">
    <name type="scientific">Solitalea koreensis</name>
    <dbReference type="NCBI Taxonomy" id="543615"/>
    <lineage>
        <taxon>Bacteria</taxon>
        <taxon>Pseudomonadati</taxon>
        <taxon>Bacteroidota</taxon>
        <taxon>Sphingobacteriia</taxon>
        <taxon>Sphingobacteriales</taxon>
        <taxon>Sphingobacteriaceae</taxon>
        <taxon>Solitalea</taxon>
    </lineage>
</organism>
<dbReference type="SUPFAM" id="SSF82689">
    <property type="entry name" value="Mechanosensitive channel protein MscS (YggB), C-terminal domain"/>
    <property type="match status" value="1"/>
</dbReference>
<evidence type="ECO:0000256" key="7">
    <source>
        <dbReference type="SAM" id="Phobius"/>
    </source>
</evidence>
<evidence type="ECO:0000256" key="6">
    <source>
        <dbReference type="ARBA" id="ARBA00023136"/>
    </source>
</evidence>
<dbReference type="Gene3D" id="3.30.70.100">
    <property type="match status" value="1"/>
</dbReference>
<comment type="subcellular location">
    <subcellularLocation>
        <location evidence="1">Cell membrane</location>
        <topology evidence="1">Multi-pass membrane protein</topology>
    </subcellularLocation>
</comment>
<proteinExistence type="inferred from homology"/>
<dbReference type="EMBL" id="FXSZ01000003">
    <property type="protein sequence ID" value="SMO53089.1"/>
    <property type="molecule type" value="Genomic_DNA"/>
</dbReference>
<dbReference type="Pfam" id="PF21082">
    <property type="entry name" value="MS_channel_3rd"/>
    <property type="match status" value="1"/>
</dbReference>